<comment type="caution">
    <text evidence="2">The sequence shown here is derived from an EMBL/GenBank/DDBJ whole genome shotgun (WGS) entry which is preliminary data.</text>
</comment>
<dbReference type="AlphaFoldDB" id="A0A8H6WSQ1"/>
<proteinExistence type="predicted"/>
<feature type="transmembrane region" description="Helical" evidence="1">
    <location>
        <begin position="211"/>
        <end position="234"/>
    </location>
</feature>
<name>A0A8H6WSQ1_MYCCL</name>
<keyword evidence="1" id="KW-0472">Membrane</keyword>
<feature type="transmembrane region" description="Helical" evidence="1">
    <location>
        <begin position="165"/>
        <end position="191"/>
    </location>
</feature>
<evidence type="ECO:0000313" key="3">
    <source>
        <dbReference type="Proteomes" id="UP000613580"/>
    </source>
</evidence>
<gene>
    <name evidence="2" type="ORF">HMN09_00108200</name>
</gene>
<dbReference type="EMBL" id="JACAZE010000001">
    <property type="protein sequence ID" value="KAF7323274.1"/>
    <property type="molecule type" value="Genomic_DNA"/>
</dbReference>
<feature type="transmembrane region" description="Helical" evidence="1">
    <location>
        <begin position="15"/>
        <end position="41"/>
    </location>
</feature>
<evidence type="ECO:0000256" key="1">
    <source>
        <dbReference type="SAM" id="Phobius"/>
    </source>
</evidence>
<accession>A0A8H6WSQ1</accession>
<keyword evidence="3" id="KW-1185">Reference proteome</keyword>
<protein>
    <submittedName>
        <fullName evidence="2">Uncharacterized protein</fullName>
    </submittedName>
</protein>
<keyword evidence="1" id="KW-0812">Transmembrane</keyword>
<organism evidence="2 3">
    <name type="scientific">Mycena chlorophos</name>
    <name type="common">Agaric fungus</name>
    <name type="synonym">Agaricus chlorophos</name>
    <dbReference type="NCBI Taxonomy" id="658473"/>
    <lineage>
        <taxon>Eukaryota</taxon>
        <taxon>Fungi</taxon>
        <taxon>Dikarya</taxon>
        <taxon>Basidiomycota</taxon>
        <taxon>Agaricomycotina</taxon>
        <taxon>Agaricomycetes</taxon>
        <taxon>Agaricomycetidae</taxon>
        <taxon>Agaricales</taxon>
        <taxon>Marasmiineae</taxon>
        <taxon>Mycenaceae</taxon>
        <taxon>Mycena</taxon>
    </lineage>
</organism>
<reference evidence="2" key="1">
    <citation type="submission" date="2020-05" db="EMBL/GenBank/DDBJ databases">
        <title>Mycena genomes resolve the evolution of fungal bioluminescence.</title>
        <authorList>
            <person name="Tsai I.J."/>
        </authorList>
    </citation>
    <scope>NUCLEOTIDE SEQUENCE</scope>
    <source>
        <strain evidence="2">110903Hualien_Pintung</strain>
    </source>
</reference>
<feature type="transmembrane region" description="Helical" evidence="1">
    <location>
        <begin position="126"/>
        <end position="145"/>
    </location>
</feature>
<feature type="transmembrane region" description="Helical" evidence="1">
    <location>
        <begin position="53"/>
        <end position="73"/>
    </location>
</feature>
<dbReference type="Proteomes" id="UP000613580">
    <property type="component" value="Unassembled WGS sequence"/>
</dbReference>
<keyword evidence="1" id="KW-1133">Transmembrane helix</keyword>
<sequence length="313" mass="33932">MSSAAASDGSTSTSILVALFVECIIYGMFILLFGLTWNVLLKKRQRSSRGTTPLLGVSTAMFILATFHVGIGLKRAMNKFLLGIDISTIFTASYLLKSAVYTMQTLVGDGFMIYRVYLVWTGDKRVVIPLLVCFMADIATGVGTLRSLAVAKNAATRNAVIELNALIATFFSLTLVINVVCTVLIAGRIWVFERATRNTTQVFGNRLRPAILLIIESGAIYSVALILVLVYFSIHSFAQYIVLDPLVPIIGAVFTMVIVRVRMDSSSEVTNSAIPPVRPVSDASPDIVALELSPRGLSVETSEVKNHTGSENV</sequence>
<feature type="transmembrane region" description="Helical" evidence="1">
    <location>
        <begin position="93"/>
        <end position="114"/>
    </location>
</feature>
<dbReference type="OrthoDB" id="3354175at2759"/>
<feature type="transmembrane region" description="Helical" evidence="1">
    <location>
        <begin position="240"/>
        <end position="259"/>
    </location>
</feature>
<evidence type="ECO:0000313" key="2">
    <source>
        <dbReference type="EMBL" id="KAF7323274.1"/>
    </source>
</evidence>